<dbReference type="RefSeq" id="WP_323263302.1">
    <property type="nucleotide sequence ID" value="NZ_JAYGIE010000114.1"/>
</dbReference>
<reference evidence="1 2" key="1">
    <citation type="submission" date="2023-12" db="EMBL/GenBank/DDBJ databases">
        <title>Baltic Sea Cyanobacteria.</title>
        <authorList>
            <person name="Delbaje E."/>
            <person name="Fewer D.P."/>
            <person name="Shishido T.K."/>
        </authorList>
    </citation>
    <scope>NUCLEOTIDE SEQUENCE [LARGE SCALE GENOMIC DNA]</scope>
    <source>
        <strain evidence="1 2">UHCC 0370</strain>
    </source>
</reference>
<dbReference type="PANTHER" id="PTHR34849:SF3">
    <property type="entry name" value="SSR2962 PROTEIN"/>
    <property type="match status" value="1"/>
</dbReference>
<proteinExistence type="predicted"/>
<name>A0ABU5TQ89_9CYAN</name>
<protein>
    <submittedName>
        <fullName evidence="1">DUF433 domain-containing protein</fullName>
    </submittedName>
</protein>
<dbReference type="PANTHER" id="PTHR34849">
    <property type="entry name" value="SSL5025 PROTEIN"/>
    <property type="match status" value="1"/>
</dbReference>
<dbReference type="SUPFAM" id="SSF46689">
    <property type="entry name" value="Homeodomain-like"/>
    <property type="match status" value="1"/>
</dbReference>
<comment type="caution">
    <text evidence="1">The sequence shown here is derived from an EMBL/GenBank/DDBJ whole genome shotgun (WGS) entry which is preliminary data.</text>
</comment>
<dbReference type="Gene3D" id="1.10.10.10">
    <property type="entry name" value="Winged helix-like DNA-binding domain superfamily/Winged helix DNA-binding domain"/>
    <property type="match status" value="1"/>
</dbReference>
<evidence type="ECO:0000313" key="2">
    <source>
        <dbReference type="Proteomes" id="UP001301388"/>
    </source>
</evidence>
<dbReference type="InterPro" id="IPR009057">
    <property type="entry name" value="Homeodomain-like_sf"/>
</dbReference>
<sequence length="76" mass="8503">MDWQSRITLNPSILVGKPIIKGTRLAVEFVIDLLAQGWSMEEILRNYPGITVTDIQARLHYASASLKSEKVYTIAA</sequence>
<dbReference type="InterPro" id="IPR007367">
    <property type="entry name" value="DUF433"/>
</dbReference>
<keyword evidence="2" id="KW-1185">Reference proteome</keyword>
<gene>
    <name evidence="1" type="ORF">VB774_21685</name>
</gene>
<evidence type="ECO:0000313" key="1">
    <source>
        <dbReference type="EMBL" id="MEA5480252.1"/>
    </source>
</evidence>
<accession>A0ABU5TQ89</accession>
<dbReference type="Proteomes" id="UP001301388">
    <property type="component" value="Unassembled WGS sequence"/>
</dbReference>
<dbReference type="EMBL" id="JAYGIE010000114">
    <property type="protein sequence ID" value="MEA5480252.1"/>
    <property type="molecule type" value="Genomic_DNA"/>
</dbReference>
<organism evidence="1 2">
    <name type="scientific">Pseudanabaena galeata UHCC 0370</name>
    <dbReference type="NCBI Taxonomy" id="3110310"/>
    <lineage>
        <taxon>Bacteria</taxon>
        <taxon>Bacillati</taxon>
        <taxon>Cyanobacteriota</taxon>
        <taxon>Cyanophyceae</taxon>
        <taxon>Pseudanabaenales</taxon>
        <taxon>Pseudanabaenaceae</taxon>
        <taxon>Pseudanabaena</taxon>
    </lineage>
</organism>
<dbReference type="InterPro" id="IPR036388">
    <property type="entry name" value="WH-like_DNA-bd_sf"/>
</dbReference>
<dbReference type="Pfam" id="PF04255">
    <property type="entry name" value="DUF433"/>
    <property type="match status" value="1"/>
</dbReference>